<accession>N8V3S3</accession>
<gene>
    <name evidence="2" type="ORF">F971_00152</name>
</gene>
<keyword evidence="1" id="KW-0812">Transmembrane</keyword>
<reference evidence="2 3" key="1">
    <citation type="submission" date="2013-02" db="EMBL/GenBank/DDBJ databases">
        <title>The Genome Sequence of Acinetobacter sp. NIPH 758.</title>
        <authorList>
            <consortium name="The Broad Institute Genome Sequencing Platform"/>
            <consortium name="The Broad Institute Genome Sequencing Center for Infectious Disease"/>
            <person name="Cerqueira G."/>
            <person name="Feldgarden M."/>
            <person name="Courvalin P."/>
            <person name="Perichon B."/>
            <person name="Grillot-Courvalin C."/>
            <person name="Clermont D."/>
            <person name="Rocha E."/>
            <person name="Yoon E.-J."/>
            <person name="Nemec A."/>
            <person name="Walker B."/>
            <person name="Young S.K."/>
            <person name="Zeng Q."/>
            <person name="Gargeya S."/>
            <person name="Fitzgerald M."/>
            <person name="Haas B."/>
            <person name="Abouelleil A."/>
            <person name="Alvarado L."/>
            <person name="Arachchi H.M."/>
            <person name="Berlin A.M."/>
            <person name="Chapman S.B."/>
            <person name="Dewar J."/>
            <person name="Goldberg J."/>
            <person name="Griggs A."/>
            <person name="Gujja S."/>
            <person name="Hansen M."/>
            <person name="Howarth C."/>
            <person name="Imamovic A."/>
            <person name="Larimer J."/>
            <person name="McCowan C."/>
            <person name="Murphy C."/>
            <person name="Neiman D."/>
            <person name="Pearson M."/>
            <person name="Priest M."/>
            <person name="Roberts A."/>
            <person name="Saif S."/>
            <person name="Shea T."/>
            <person name="Sisk P."/>
            <person name="Sykes S."/>
            <person name="Wortman J."/>
            <person name="Nusbaum C."/>
            <person name="Birren B."/>
        </authorList>
    </citation>
    <scope>NUCLEOTIDE SEQUENCE [LARGE SCALE GENOMIC DNA]</scope>
    <source>
        <strain evidence="2 3">NIPH 758</strain>
    </source>
</reference>
<evidence type="ECO:0000313" key="3">
    <source>
        <dbReference type="Proteomes" id="UP000013049"/>
    </source>
</evidence>
<dbReference type="AlphaFoldDB" id="N8V3S3"/>
<evidence type="ECO:0000256" key="1">
    <source>
        <dbReference type="SAM" id="Phobius"/>
    </source>
</evidence>
<dbReference type="eggNOG" id="ENOG5032C3K">
    <property type="taxonomic scope" value="Bacteria"/>
</dbReference>
<dbReference type="Proteomes" id="UP000013049">
    <property type="component" value="Unassembled WGS sequence"/>
</dbReference>
<feature type="transmembrane region" description="Helical" evidence="1">
    <location>
        <begin position="21"/>
        <end position="41"/>
    </location>
</feature>
<organism evidence="2 3">
    <name type="scientific">Acinetobacter vivianii</name>
    <dbReference type="NCBI Taxonomy" id="1776742"/>
    <lineage>
        <taxon>Bacteria</taxon>
        <taxon>Pseudomonadati</taxon>
        <taxon>Pseudomonadota</taxon>
        <taxon>Gammaproteobacteria</taxon>
        <taxon>Moraxellales</taxon>
        <taxon>Moraxellaceae</taxon>
        <taxon>Acinetobacter</taxon>
    </lineage>
</organism>
<dbReference type="RefSeq" id="WP_004770408.1">
    <property type="nucleotide sequence ID" value="NZ_KB849356.1"/>
</dbReference>
<keyword evidence="1" id="KW-0472">Membrane</keyword>
<feature type="transmembrane region" description="Helical" evidence="1">
    <location>
        <begin position="47"/>
        <end position="66"/>
    </location>
</feature>
<keyword evidence="1" id="KW-1133">Transmembrane helix</keyword>
<protein>
    <submittedName>
        <fullName evidence="2">Uncharacterized protein</fullName>
    </submittedName>
</protein>
<dbReference type="EMBL" id="APPC01000001">
    <property type="protein sequence ID" value="ENU94255.1"/>
    <property type="molecule type" value="Genomic_DNA"/>
</dbReference>
<feature type="transmembrane region" description="Helical" evidence="1">
    <location>
        <begin position="122"/>
        <end position="143"/>
    </location>
</feature>
<dbReference type="HOGENOM" id="CLU_1754901_0_0_6"/>
<comment type="caution">
    <text evidence="2">The sequence shown here is derived from an EMBL/GenBank/DDBJ whole genome shotgun (WGS) entry which is preliminary data.</text>
</comment>
<evidence type="ECO:0000313" key="2">
    <source>
        <dbReference type="EMBL" id="ENU94255.1"/>
    </source>
</evidence>
<sequence length="149" mass="17355">MDIGRKKLLLDYLERDGTKEFSFYGWVLGLSILLLFINYGVYTKSNIGTFFDAAFAVLNFIFIFLISKKIFTLKNKLSELFNQEVKNEKKSIFGKIIGYLLILFIFLLGVFLIFYFSDKSAYVYTVYSLGLSFMIISIFLFYFSIAKKS</sequence>
<name>N8V3S3_9GAMM</name>
<proteinExistence type="predicted"/>
<feature type="transmembrane region" description="Helical" evidence="1">
    <location>
        <begin position="96"/>
        <end position="116"/>
    </location>
</feature>